<dbReference type="Proteomes" id="UP000663873">
    <property type="component" value="Unassembled WGS sequence"/>
</dbReference>
<evidence type="ECO:0000256" key="1">
    <source>
        <dbReference type="SAM" id="MobiDB-lite"/>
    </source>
</evidence>
<organism evidence="2 3">
    <name type="scientific">Rotaria socialis</name>
    <dbReference type="NCBI Taxonomy" id="392032"/>
    <lineage>
        <taxon>Eukaryota</taxon>
        <taxon>Metazoa</taxon>
        <taxon>Spiralia</taxon>
        <taxon>Gnathifera</taxon>
        <taxon>Rotifera</taxon>
        <taxon>Eurotatoria</taxon>
        <taxon>Bdelloidea</taxon>
        <taxon>Philodinida</taxon>
        <taxon>Philodinidae</taxon>
        <taxon>Rotaria</taxon>
    </lineage>
</organism>
<accession>A0A821PAX4</accession>
<feature type="non-terminal residue" evidence="2">
    <location>
        <position position="1"/>
    </location>
</feature>
<evidence type="ECO:0000313" key="3">
    <source>
        <dbReference type="Proteomes" id="UP000663873"/>
    </source>
</evidence>
<reference evidence="2" key="1">
    <citation type="submission" date="2021-02" db="EMBL/GenBank/DDBJ databases">
        <authorList>
            <person name="Nowell W R."/>
        </authorList>
    </citation>
    <scope>NUCLEOTIDE SEQUENCE</scope>
</reference>
<sequence>RSAIPTYLYSTSRESNSSKSSADEQSNS</sequence>
<proteinExistence type="predicted"/>
<keyword evidence="3" id="KW-1185">Reference proteome</keyword>
<dbReference type="EMBL" id="CAJOBP010048460">
    <property type="protein sequence ID" value="CAF4801399.1"/>
    <property type="molecule type" value="Genomic_DNA"/>
</dbReference>
<gene>
    <name evidence="2" type="ORF">UJA718_LOCUS41303</name>
</gene>
<name>A0A821PAX4_9BILA</name>
<feature type="region of interest" description="Disordered" evidence="1">
    <location>
        <begin position="1"/>
        <end position="28"/>
    </location>
</feature>
<feature type="compositionally biased region" description="Low complexity" evidence="1">
    <location>
        <begin position="10"/>
        <end position="28"/>
    </location>
</feature>
<evidence type="ECO:0000313" key="2">
    <source>
        <dbReference type="EMBL" id="CAF4801399.1"/>
    </source>
</evidence>
<protein>
    <submittedName>
        <fullName evidence="2">Uncharacterized protein</fullName>
    </submittedName>
</protein>
<comment type="caution">
    <text evidence="2">The sequence shown here is derived from an EMBL/GenBank/DDBJ whole genome shotgun (WGS) entry which is preliminary data.</text>
</comment>
<dbReference type="AlphaFoldDB" id="A0A821PAX4"/>